<dbReference type="SMART" id="SM00863">
    <property type="entry name" value="tRNA_SAD"/>
    <property type="match status" value="1"/>
</dbReference>
<dbReference type="GO" id="GO:0002161">
    <property type="term" value="F:aminoacyl-tRNA deacylase activity"/>
    <property type="evidence" value="ECO:0007669"/>
    <property type="project" value="TreeGrafter"/>
</dbReference>
<feature type="binding site" evidence="11">
    <location>
        <position position="722"/>
    </location>
    <ligand>
        <name>Zn(2+)</name>
        <dbReference type="ChEBI" id="CHEBI:29105"/>
    </ligand>
</feature>
<keyword evidence="6 11" id="KW-0862">Zinc</keyword>
<dbReference type="InterPro" id="IPR018162">
    <property type="entry name" value="Ala-tRNA-ligase_IIc_anticod-bd"/>
</dbReference>
<dbReference type="Gene3D" id="3.30.930.10">
    <property type="entry name" value="Bira Bifunctional Protein, Domain 2"/>
    <property type="match status" value="1"/>
</dbReference>
<dbReference type="Pfam" id="PF07973">
    <property type="entry name" value="tRNA_SAD"/>
    <property type="match status" value="1"/>
</dbReference>
<keyword evidence="9 11" id="KW-0648">Protein biosynthesis</keyword>
<dbReference type="FunFam" id="3.30.930.10:FF:000011">
    <property type="entry name" value="Alanine--tRNA ligase, cytoplasmic"/>
    <property type="match status" value="1"/>
</dbReference>
<dbReference type="InterPro" id="IPR045864">
    <property type="entry name" value="aa-tRNA-synth_II/BPL/LPL"/>
</dbReference>
<keyword evidence="5 11" id="KW-0547">Nucleotide-binding</keyword>
<dbReference type="PROSITE" id="PS50860">
    <property type="entry name" value="AA_TRNA_LIGASE_II_ALA"/>
    <property type="match status" value="1"/>
</dbReference>
<keyword evidence="15" id="KW-1185">Reference proteome</keyword>
<evidence type="ECO:0000256" key="5">
    <source>
        <dbReference type="ARBA" id="ARBA00022741"/>
    </source>
</evidence>
<dbReference type="SUPFAM" id="SSF101353">
    <property type="entry name" value="Putative anticodon-binding domain of alanyl-tRNA synthetase (AlaRS)"/>
    <property type="match status" value="1"/>
</dbReference>
<dbReference type="InterPro" id="IPR012947">
    <property type="entry name" value="tRNA_SAD"/>
</dbReference>
<evidence type="ECO:0000313" key="14">
    <source>
        <dbReference type="EMBL" id="MBB5040252.1"/>
    </source>
</evidence>
<dbReference type="EMBL" id="JACHIF010000012">
    <property type="protein sequence ID" value="MBB5040252.1"/>
    <property type="molecule type" value="Genomic_DNA"/>
</dbReference>
<dbReference type="Gene3D" id="2.40.30.130">
    <property type="match status" value="1"/>
</dbReference>
<feature type="binding site" evidence="11">
    <location>
        <position position="613"/>
    </location>
    <ligand>
        <name>Zn(2+)</name>
        <dbReference type="ChEBI" id="CHEBI:29105"/>
    </ligand>
</feature>
<comment type="function">
    <text evidence="11">Catalyzes the attachment of alanine to tRNA(Ala) in a two-step reaction: alanine is first activated by ATP to form Ala-AMP and then transferred to the acceptor end of tRNA(Ala). Also edits incorrectly charged Ser-tRNA(Ala) and Gly-tRNA(Ala) via its editing domain.</text>
</comment>
<keyword evidence="2 11" id="KW-0820">tRNA-binding</keyword>
<evidence type="ECO:0000256" key="12">
    <source>
        <dbReference type="SAM" id="Coils"/>
    </source>
</evidence>
<dbReference type="CDD" id="cd00673">
    <property type="entry name" value="AlaRS_core"/>
    <property type="match status" value="1"/>
</dbReference>
<dbReference type="Pfam" id="PF02272">
    <property type="entry name" value="DHHA1"/>
    <property type="match status" value="1"/>
</dbReference>
<accession>A0A7W7YQA8</accession>
<dbReference type="HAMAP" id="MF_00036_B">
    <property type="entry name" value="Ala_tRNA_synth_B"/>
    <property type="match status" value="1"/>
</dbReference>
<evidence type="ECO:0000256" key="8">
    <source>
        <dbReference type="ARBA" id="ARBA00022884"/>
    </source>
</evidence>
<organism evidence="14 15">
    <name type="scientific">Prosthecobacter dejongeii</name>
    <dbReference type="NCBI Taxonomy" id="48465"/>
    <lineage>
        <taxon>Bacteria</taxon>
        <taxon>Pseudomonadati</taxon>
        <taxon>Verrucomicrobiota</taxon>
        <taxon>Verrucomicrobiia</taxon>
        <taxon>Verrucomicrobiales</taxon>
        <taxon>Verrucomicrobiaceae</taxon>
        <taxon>Prosthecobacter</taxon>
    </lineage>
</organism>
<comment type="catalytic activity">
    <reaction evidence="11">
        <text>tRNA(Ala) + L-alanine + ATP = L-alanyl-tRNA(Ala) + AMP + diphosphate</text>
        <dbReference type="Rhea" id="RHEA:12540"/>
        <dbReference type="Rhea" id="RHEA-COMP:9657"/>
        <dbReference type="Rhea" id="RHEA-COMP:9923"/>
        <dbReference type="ChEBI" id="CHEBI:30616"/>
        <dbReference type="ChEBI" id="CHEBI:33019"/>
        <dbReference type="ChEBI" id="CHEBI:57972"/>
        <dbReference type="ChEBI" id="CHEBI:78442"/>
        <dbReference type="ChEBI" id="CHEBI:78497"/>
        <dbReference type="ChEBI" id="CHEBI:456215"/>
        <dbReference type="EC" id="6.1.1.7"/>
    </reaction>
</comment>
<evidence type="ECO:0000256" key="7">
    <source>
        <dbReference type="ARBA" id="ARBA00022840"/>
    </source>
</evidence>
<comment type="domain">
    <text evidence="11">Consists of three domains; the N-terminal catalytic domain, the editing domain and the C-terminal C-Ala domain. The editing domain removes incorrectly charged amino acids, while the C-Ala domain, along with tRNA(Ala), serves as a bridge to cooperatively bring together the editing and aminoacylation centers thus stimulating deacylation of misacylated tRNAs.</text>
</comment>
<evidence type="ECO:0000256" key="2">
    <source>
        <dbReference type="ARBA" id="ARBA00022555"/>
    </source>
</evidence>
<dbReference type="GO" id="GO:0000049">
    <property type="term" value="F:tRNA binding"/>
    <property type="evidence" value="ECO:0007669"/>
    <property type="project" value="UniProtKB-KW"/>
</dbReference>
<evidence type="ECO:0000313" key="15">
    <source>
        <dbReference type="Proteomes" id="UP000534294"/>
    </source>
</evidence>
<dbReference type="GO" id="GO:0006419">
    <property type="term" value="P:alanyl-tRNA aminoacylation"/>
    <property type="evidence" value="ECO:0007669"/>
    <property type="project" value="UniProtKB-UniRule"/>
</dbReference>
<evidence type="ECO:0000256" key="6">
    <source>
        <dbReference type="ARBA" id="ARBA00022833"/>
    </source>
</evidence>
<keyword evidence="8 11" id="KW-0694">RNA-binding</keyword>
<keyword evidence="12" id="KW-0175">Coiled coil</keyword>
<dbReference type="SUPFAM" id="SSF50447">
    <property type="entry name" value="Translation proteins"/>
    <property type="match status" value="1"/>
</dbReference>
<name>A0A7W7YQA8_9BACT</name>
<dbReference type="FunFam" id="3.30.980.10:FF:000004">
    <property type="entry name" value="Alanine--tRNA ligase, cytoplasmic"/>
    <property type="match status" value="1"/>
</dbReference>
<evidence type="ECO:0000259" key="13">
    <source>
        <dbReference type="PROSITE" id="PS50860"/>
    </source>
</evidence>
<sequence>MSAVPTAAQIRQTFLDFFKSKDHTIVPSDNVGYTSRDGARIFTNAGMNQFVPIFLGERSADVDTWPGVLSKGLPTRAADTQKCIRAGGKHNDLEDVGLDTYHHTFFEMLGNWSFGDYFKKEAISWSWELIVERFKFPPSRVFATIYQPNKEKGDPADRDQESWDLWAEKFRSVGLDPEIHIVNGNKKDNFWMMADTGPCGPCTEIHIDLTPGPIELSEERQRAGAKLVNGSDASCIEIWNNVFIQYNANPDGTFTPLPAQHVDTGMGFERLTSIIQGTKNFTDFETAKISNYDTDVFKPIFDELTRLSGKHYQSTLPLPNEQGHVIPVTEQEKVDVAFRVIADHLRTLSFSIADGIQPGNSDRNYTLRRILRRAVKYGRTLEFKEPFFYKLVDVLALHMGDVFPELRARKDQIKAVLKVEEEAFNRTLDRGIALFESEASKGSSITGDFAFQLYDTFGFPLDLTELLARERGLTVDTEGFEKLMTEQRERARSAMKKNVVSVSEIETKEPTKFIGYDELETEAKVLEIVAMKDKTAIILDSSVCYAEMGGQIGDSGQIILGANTYPVSSTTKVGNTWLHFIEGEEAPAEGALVRLAVDGPRRHAIERHHTATHLLHWALHEVVNQEATQKGSNVTAEKLTFDFNNAALTAGQLADIEKLVNERIVANDSVSWNEIPYAEAKNNTGIMQLFGEKYPENVRVVQIGGKPLALDGYSMELCGGTHTRHTGEIGLFRLIGEGAVAAGVRRIEAIAGLEAYHAARADADLLKLLAGKVSAQGVSDLEKKIDNLLAQQKELEKALKAAQQREASGKAKELLATAENNVLIANLGDVDGDYAMAVNDALKGVFNGVIVLASIGGGNVTLMATVSKEHQAKVQAGKIIQTIAPIVGGKGGGKPDFARGGGKDVSKVDAALAEARKLVG</sequence>
<dbReference type="InterPro" id="IPR002318">
    <property type="entry name" value="Ala-tRNA-lgiase_IIc"/>
</dbReference>
<dbReference type="InterPro" id="IPR003156">
    <property type="entry name" value="DHHA1_dom"/>
</dbReference>
<dbReference type="Gene3D" id="3.10.310.40">
    <property type="match status" value="1"/>
</dbReference>
<dbReference type="InterPro" id="IPR009000">
    <property type="entry name" value="Transl_B-barrel_sf"/>
</dbReference>
<protein>
    <recommendedName>
        <fullName evidence="11">Alanine--tRNA ligase</fullName>
        <ecNumber evidence="11">6.1.1.7</ecNumber>
    </recommendedName>
    <alternativeName>
        <fullName evidence="11">Alanyl-tRNA synthetase</fullName>
        <shortName evidence="11">AlaRS</shortName>
    </alternativeName>
</protein>
<reference evidence="14 15" key="1">
    <citation type="submission" date="2020-08" db="EMBL/GenBank/DDBJ databases">
        <title>Genomic Encyclopedia of Type Strains, Phase IV (KMG-IV): sequencing the most valuable type-strain genomes for metagenomic binning, comparative biology and taxonomic classification.</title>
        <authorList>
            <person name="Goeker M."/>
        </authorList>
    </citation>
    <scope>NUCLEOTIDE SEQUENCE [LARGE SCALE GENOMIC DNA]</scope>
    <source>
        <strain evidence="14 15">DSM 12251</strain>
    </source>
</reference>
<comment type="caution">
    <text evidence="14">The sequence shown here is derived from an EMBL/GenBank/DDBJ whole genome shotgun (WGS) entry which is preliminary data.</text>
</comment>
<dbReference type="Pfam" id="PF01411">
    <property type="entry name" value="tRNA-synt_2c"/>
    <property type="match status" value="1"/>
</dbReference>
<dbReference type="FunFam" id="3.10.310.40:FF:000001">
    <property type="entry name" value="Alanine--tRNA ligase"/>
    <property type="match status" value="1"/>
</dbReference>
<keyword evidence="11" id="KW-0963">Cytoplasm</keyword>
<feature type="binding site" evidence="11">
    <location>
        <position position="718"/>
    </location>
    <ligand>
        <name>Zn(2+)</name>
        <dbReference type="ChEBI" id="CHEBI:29105"/>
    </ligand>
</feature>
<dbReference type="InterPro" id="IPR050058">
    <property type="entry name" value="Ala-tRNA_ligase"/>
</dbReference>
<keyword evidence="7 11" id="KW-0067">ATP-binding</keyword>
<dbReference type="PRINTS" id="PR00980">
    <property type="entry name" value="TRNASYNTHALA"/>
</dbReference>
<dbReference type="PANTHER" id="PTHR11777">
    <property type="entry name" value="ALANYL-TRNA SYNTHETASE"/>
    <property type="match status" value="1"/>
</dbReference>
<feature type="domain" description="Alanyl-transfer RNA synthetases family profile" evidence="13">
    <location>
        <begin position="5"/>
        <end position="761"/>
    </location>
</feature>
<dbReference type="PANTHER" id="PTHR11777:SF9">
    <property type="entry name" value="ALANINE--TRNA LIGASE, CYTOPLASMIC"/>
    <property type="match status" value="1"/>
</dbReference>
<comment type="similarity">
    <text evidence="1 11">Belongs to the class-II aminoacyl-tRNA synthetase family.</text>
</comment>
<dbReference type="Proteomes" id="UP000534294">
    <property type="component" value="Unassembled WGS sequence"/>
</dbReference>
<evidence type="ECO:0000256" key="11">
    <source>
        <dbReference type="HAMAP-Rule" id="MF_00036"/>
    </source>
</evidence>
<evidence type="ECO:0000256" key="3">
    <source>
        <dbReference type="ARBA" id="ARBA00022598"/>
    </source>
</evidence>
<feature type="coiled-coil region" evidence="12">
    <location>
        <begin position="778"/>
        <end position="805"/>
    </location>
</feature>
<keyword evidence="3 11" id="KW-0436">Ligase</keyword>
<dbReference type="GO" id="GO:0005737">
    <property type="term" value="C:cytoplasm"/>
    <property type="evidence" value="ECO:0007669"/>
    <property type="project" value="UniProtKB-SubCell"/>
</dbReference>
<dbReference type="SUPFAM" id="SSF55681">
    <property type="entry name" value="Class II aaRS and biotin synthetases"/>
    <property type="match status" value="1"/>
</dbReference>
<dbReference type="GO" id="GO:0008270">
    <property type="term" value="F:zinc ion binding"/>
    <property type="evidence" value="ECO:0007669"/>
    <property type="project" value="UniProtKB-UniRule"/>
</dbReference>
<feature type="binding site" evidence="11">
    <location>
        <position position="609"/>
    </location>
    <ligand>
        <name>Zn(2+)</name>
        <dbReference type="ChEBI" id="CHEBI:29105"/>
    </ligand>
</feature>
<comment type="subcellular location">
    <subcellularLocation>
        <location evidence="11">Cytoplasm</location>
    </subcellularLocation>
</comment>
<gene>
    <name evidence="11" type="primary">alaS</name>
    <name evidence="14" type="ORF">HNQ64_004533</name>
</gene>
<keyword evidence="4 11" id="KW-0479">Metal-binding</keyword>
<proteinExistence type="inferred from homology"/>
<dbReference type="Gene3D" id="3.30.980.10">
    <property type="entry name" value="Threonyl-trna Synthetase, Chain A, domain 2"/>
    <property type="match status" value="1"/>
</dbReference>
<dbReference type="RefSeq" id="WP_184212797.1">
    <property type="nucleotide sequence ID" value="NZ_JACHIF010000012.1"/>
</dbReference>
<comment type="cofactor">
    <cofactor evidence="11">
        <name>Zn(2+)</name>
        <dbReference type="ChEBI" id="CHEBI:29105"/>
    </cofactor>
    <text evidence="11">Binds 1 zinc ion per subunit.</text>
</comment>
<dbReference type="InterPro" id="IPR023033">
    <property type="entry name" value="Ala_tRNA_ligase_euk/bac"/>
</dbReference>
<keyword evidence="10 11" id="KW-0030">Aminoacyl-tRNA synthetase</keyword>
<dbReference type="InterPro" id="IPR018165">
    <property type="entry name" value="Ala-tRNA-synth_IIc_core"/>
</dbReference>
<dbReference type="InterPro" id="IPR018164">
    <property type="entry name" value="Ala-tRNA-synth_IIc_N"/>
</dbReference>
<evidence type="ECO:0000256" key="9">
    <source>
        <dbReference type="ARBA" id="ARBA00022917"/>
    </source>
</evidence>
<dbReference type="SUPFAM" id="SSF55186">
    <property type="entry name" value="ThrRS/AlaRS common domain"/>
    <property type="match status" value="1"/>
</dbReference>
<evidence type="ECO:0000256" key="4">
    <source>
        <dbReference type="ARBA" id="ARBA00022723"/>
    </source>
</evidence>
<dbReference type="AlphaFoldDB" id="A0A7W7YQA8"/>
<dbReference type="EC" id="6.1.1.7" evidence="11"/>
<dbReference type="InterPro" id="IPR018163">
    <property type="entry name" value="Thr/Ala-tRNA-synth_IIc_edit"/>
</dbReference>
<dbReference type="GO" id="GO:0005524">
    <property type="term" value="F:ATP binding"/>
    <property type="evidence" value="ECO:0007669"/>
    <property type="project" value="UniProtKB-UniRule"/>
</dbReference>
<dbReference type="GO" id="GO:0004813">
    <property type="term" value="F:alanine-tRNA ligase activity"/>
    <property type="evidence" value="ECO:0007669"/>
    <property type="project" value="UniProtKB-UniRule"/>
</dbReference>
<evidence type="ECO:0000256" key="10">
    <source>
        <dbReference type="ARBA" id="ARBA00023146"/>
    </source>
</evidence>
<evidence type="ECO:0000256" key="1">
    <source>
        <dbReference type="ARBA" id="ARBA00008226"/>
    </source>
</evidence>
<dbReference type="NCBIfam" id="TIGR00344">
    <property type="entry name" value="alaS"/>
    <property type="match status" value="1"/>
</dbReference>
<dbReference type="Gene3D" id="3.30.54.20">
    <property type="match status" value="1"/>
</dbReference>